<dbReference type="Proteomes" id="UP000271152">
    <property type="component" value="Unassembled WGS sequence"/>
</dbReference>
<dbReference type="EMBL" id="RBUG01000014">
    <property type="protein sequence ID" value="RMU78058.1"/>
    <property type="molecule type" value="Genomic_DNA"/>
</dbReference>
<protein>
    <submittedName>
        <fullName evidence="2">Uncharacterized protein</fullName>
    </submittedName>
</protein>
<dbReference type="InterPro" id="IPR049792">
    <property type="entry name" value="PA1414-like"/>
</dbReference>
<dbReference type="NCBIfam" id="NF041729">
    <property type="entry name" value="PA1414_fam"/>
    <property type="match status" value="1"/>
</dbReference>
<name>A0A3M5X6N2_9PSED</name>
<evidence type="ECO:0000313" key="2">
    <source>
        <dbReference type="EMBL" id="RMU78058.1"/>
    </source>
</evidence>
<evidence type="ECO:0000256" key="1">
    <source>
        <dbReference type="SAM" id="MobiDB-lite"/>
    </source>
</evidence>
<organism evidence="2 3">
    <name type="scientific">Pseudomonas syringae pv. apii</name>
    <dbReference type="NCBI Taxonomy" id="81036"/>
    <lineage>
        <taxon>Bacteria</taxon>
        <taxon>Pseudomonadati</taxon>
        <taxon>Pseudomonadota</taxon>
        <taxon>Gammaproteobacteria</taxon>
        <taxon>Pseudomonadales</taxon>
        <taxon>Pseudomonadaceae</taxon>
        <taxon>Pseudomonas</taxon>
    </lineage>
</organism>
<sequence>MSDEYGSTAEYFPQGGSMNSKLQEWLHDVGVALGLIERPKLQPIPVRADDDDDRRRQRR</sequence>
<reference evidence="2 3" key="1">
    <citation type="submission" date="2018-08" db="EMBL/GenBank/DDBJ databases">
        <title>Recombination of ecologically and evolutionarily significant loci maintains genetic cohesion in the Pseudomonas syringae species complex.</title>
        <authorList>
            <person name="Dillon M."/>
            <person name="Thakur S."/>
            <person name="Almeida R.N.D."/>
            <person name="Weir B.S."/>
            <person name="Guttman D.S."/>
        </authorList>
    </citation>
    <scope>NUCLEOTIDE SEQUENCE [LARGE SCALE GENOMIC DNA]</scope>
    <source>
        <strain evidence="2 3">ICMP 11947</strain>
    </source>
</reference>
<gene>
    <name evidence="2" type="ORF">ALP23_05035</name>
</gene>
<proteinExistence type="predicted"/>
<accession>A0A3M5X6N2</accession>
<evidence type="ECO:0000313" key="3">
    <source>
        <dbReference type="Proteomes" id="UP000271152"/>
    </source>
</evidence>
<comment type="caution">
    <text evidence="2">The sequence shown here is derived from an EMBL/GenBank/DDBJ whole genome shotgun (WGS) entry which is preliminary data.</text>
</comment>
<feature type="region of interest" description="Disordered" evidence="1">
    <location>
        <begin position="40"/>
        <end position="59"/>
    </location>
</feature>
<dbReference type="AlphaFoldDB" id="A0A3M5X6N2"/>